<keyword evidence="3" id="KW-1185">Reference proteome</keyword>
<evidence type="ECO:0000313" key="2">
    <source>
        <dbReference type="EMBL" id="KAF4145799.1"/>
    </source>
</evidence>
<dbReference type="Proteomes" id="UP000704712">
    <property type="component" value="Unassembled WGS sequence"/>
</dbReference>
<protein>
    <submittedName>
        <fullName evidence="1">Uncharacterized protein</fullName>
    </submittedName>
</protein>
<dbReference type="Proteomes" id="UP000602510">
    <property type="component" value="Unassembled WGS sequence"/>
</dbReference>
<dbReference type="EMBL" id="WSZM01000055">
    <property type="protein sequence ID" value="KAF4045216.1"/>
    <property type="molecule type" value="Genomic_DNA"/>
</dbReference>
<gene>
    <name evidence="1" type="ORF">GN244_ATG02600</name>
    <name evidence="2" type="ORF">GN958_ATG04983</name>
</gene>
<dbReference type="EMBL" id="JAACNO010000688">
    <property type="protein sequence ID" value="KAF4145799.1"/>
    <property type="molecule type" value="Genomic_DNA"/>
</dbReference>
<accession>A0A833X188</accession>
<comment type="caution">
    <text evidence="1">The sequence shown here is derived from an EMBL/GenBank/DDBJ whole genome shotgun (WGS) entry which is preliminary data.</text>
</comment>
<reference evidence="1" key="1">
    <citation type="submission" date="2020-04" db="EMBL/GenBank/DDBJ databases">
        <title>Hybrid Assembly of Korean Phytophthora infestans isolates.</title>
        <authorList>
            <person name="Prokchorchik M."/>
            <person name="Lee Y."/>
            <person name="Seo J."/>
            <person name="Cho J.-H."/>
            <person name="Park Y.-E."/>
            <person name="Jang D.-C."/>
            <person name="Im J.-S."/>
            <person name="Choi J.-G."/>
            <person name="Park H.-J."/>
            <person name="Lee G.-B."/>
            <person name="Lee Y.-G."/>
            <person name="Hong S.-Y."/>
            <person name="Cho K."/>
            <person name="Sohn K.H."/>
        </authorList>
    </citation>
    <scope>NUCLEOTIDE SEQUENCE</scope>
    <source>
        <strain evidence="1">KR_1_A1</strain>
        <strain evidence="2">KR_2_A2</strain>
    </source>
</reference>
<evidence type="ECO:0000313" key="3">
    <source>
        <dbReference type="Proteomes" id="UP000602510"/>
    </source>
</evidence>
<dbReference type="AlphaFoldDB" id="A0A833X188"/>
<name>A0A833X188_PHYIN</name>
<sequence length="209" mass="24145">MQKHARDTSSPGDQVPPAKAAKPTLVCEYCNKEFTTRGIPMHQKKCAKKQVHDKAKAKKTRSYQFCILNEAVLEEILSFLGNQTLTKMQMITGDRYQQCEPELAKYCCRCENDNPVIRDGCCRYCYGCDEDSSISEARPKYGMTKQQFCDAVDRDQRWKFSWGKPVANYRSDCRWSTLESYMIEECGSKREWVRTVAKKDGIRKKTLAT</sequence>
<evidence type="ECO:0000313" key="1">
    <source>
        <dbReference type="EMBL" id="KAF4045216.1"/>
    </source>
</evidence>
<proteinExistence type="predicted"/>
<organism evidence="1 3">
    <name type="scientific">Phytophthora infestans</name>
    <name type="common">Potato late blight agent</name>
    <name type="synonym">Botrytis infestans</name>
    <dbReference type="NCBI Taxonomy" id="4787"/>
    <lineage>
        <taxon>Eukaryota</taxon>
        <taxon>Sar</taxon>
        <taxon>Stramenopiles</taxon>
        <taxon>Oomycota</taxon>
        <taxon>Peronosporomycetes</taxon>
        <taxon>Peronosporales</taxon>
        <taxon>Peronosporaceae</taxon>
        <taxon>Phytophthora</taxon>
    </lineage>
</organism>